<protein>
    <submittedName>
        <fullName evidence="1">tRNA pseudouridine synthase D</fullName>
    </submittedName>
</protein>
<organism evidence="1 2">
    <name type="scientific">Frankliniella fusca</name>
    <dbReference type="NCBI Taxonomy" id="407009"/>
    <lineage>
        <taxon>Eukaryota</taxon>
        <taxon>Metazoa</taxon>
        <taxon>Ecdysozoa</taxon>
        <taxon>Arthropoda</taxon>
        <taxon>Hexapoda</taxon>
        <taxon>Insecta</taxon>
        <taxon>Pterygota</taxon>
        <taxon>Neoptera</taxon>
        <taxon>Paraneoptera</taxon>
        <taxon>Thysanoptera</taxon>
        <taxon>Terebrantia</taxon>
        <taxon>Thripoidea</taxon>
        <taxon>Thripidae</taxon>
        <taxon>Frankliniella</taxon>
    </lineage>
</organism>
<dbReference type="Proteomes" id="UP001219518">
    <property type="component" value="Unassembled WGS sequence"/>
</dbReference>
<name>A0AAE1HFD6_9NEOP</name>
<feature type="non-terminal residue" evidence="1">
    <location>
        <position position="1"/>
    </location>
</feature>
<evidence type="ECO:0000313" key="2">
    <source>
        <dbReference type="Proteomes" id="UP001219518"/>
    </source>
</evidence>
<accession>A0AAE1HFD6</accession>
<comment type="caution">
    <text evidence="1">The sequence shown here is derived from an EMBL/GenBank/DDBJ whole genome shotgun (WGS) entry which is preliminary data.</text>
</comment>
<reference evidence="1" key="2">
    <citation type="journal article" date="2023" name="BMC Genomics">
        <title>Pest status, molecular evolution, and epigenetic factors derived from the genome assembly of Frankliniella fusca, a thysanopteran phytovirus vector.</title>
        <authorList>
            <person name="Catto M.A."/>
            <person name="Labadie P.E."/>
            <person name="Jacobson A.L."/>
            <person name="Kennedy G.G."/>
            <person name="Srinivasan R."/>
            <person name="Hunt B.G."/>
        </authorList>
    </citation>
    <scope>NUCLEOTIDE SEQUENCE</scope>
    <source>
        <strain evidence="1">PL_HMW_Pooled</strain>
    </source>
</reference>
<proteinExistence type="predicted"/>
<dbReference type="AlphaFoldDB" id="A0AAE1HFD6"/>
<dbReference type="EMBL" id="JAHWGI010000990">
    <property type="protein sequence ID" value="KAK3920173.1"/>
    <property type="molecule type" value="Genomic_DNA"/>
</dbReference>
<reference evidence="1" key="1">
    <citation type="submission" date="2021-07" db="EMBL/GenBank/DDBJ databases">
        <authorList>
            <person name="Catto M.A."/>
            <person name="Jacobson A."/>
            <person name="Kennedy G."/>
            <person name="Labadie P."/>
            <person name="Hunt B.G."/>
            <person name="Srinivasan R."/>
        </authorList>
    </citation>
    <scope>NUCLEOTIDE SEQUENCE</scope>
    <source>
        <strain evidence="1">PL_HMW_Pooled</strain>
        <tissue evidence="1">Head</tissue>
    </source>
</reference>
<keyword evidence="2" id="KW-1185">Reference proteome</keyword>
<evidence type="ECO:0000313" key="1">
    <source>
        <dbReference type="EMBL" id="KAK3920173.1"/>
    </source>
</evidence>
<gene>
    <name evidence="1" type="ORF">KUF71_009460</name>
</gene>
<sequence length="104" mass="11953">MKLKISGGTLNVGVAEGDGRCGRETQLGDHKEFFNSIRMWPEQFEFLHRLLSPLLVWQRTVMRQPLPSRLRLGLTLVEVFKTYTMLSVSEKAQHIKSLETLVEP</sequence>